<dbReference type="PROSITE" id="PS50043">
    <property type="entry name" value="HTH_LUXR_2"/>
    <property type="match status" value="1"/>
</dbReference>
<evidence type="ECO:0000313" key="3">
    <source>
        <dbReference type="EMBL" id="TRW42922.1"/>
    </source>
</evidence>
<dbReference type="InterPro" id="IPR036388">
    <property type="entry name" value="WH-like_DNA-bd_sf"/>
</dbReference>
<accession>A0A552WJJ1</accession>
<dbReference type="InterPro" id="IPR000792">
    <property type="entry name" value="Tscrpt_reg_LuxR_C"/>
</dbReference>
<keyword evidence="1" id="KW-0238">DNA-binding</keyword>
<comment type="caution">
    <text evidence="3">The sequence shown here is derived from an EMBL/GenBank/DDBJ whole genome shotgun (WGS) entry which is preliminary data.</text>
</comment>
<dbReference type="EMBL" id="VJXR01000121">
    <property type="protein sequence ID" value="TRW42922.1"/>
    <property type="molecule type" value="Genomic_DNA"/>
</dbReference>
<dbReference type="AlphaFoldDB" id="A0A552WJJ1"/>
<protein>
    <recommendedName>
        <fullName evidence="2">HTH luxR-type domain-containing protein</fullName>
    </recommendedName>
</protein>
<dbReference type="PANTHER" id="PTHR43214">
    <property type="entry name" value="TWO-COMPONENT RESPONSE REGULATOR"/>
    <property type="match status" value="1"/>
</dbReference>
<reference evidence="3 4" key="1">
    <citation type="submission" date="2019-07" db="EMBL/GenBank/DDBJ databases">
        <title>Georgenia wutianyii sp. nov. and Georgenia *** sp. nov. isolated from plateau pika (Ochotona curzoniae) in the Qinghai-Tibet plateau of China.</title>
        <authorList>
            <person name="Tian Z."/>
        </authorList>
    </citation>
    <scope>NUCLEOTIDE SEQUENCE [LARGE SCALE GENOMIC DNA]</scope>
    <source>
        <strain evidence="3 4">Z446</strain>
    </source>
</reference>
<evidence type="ECO:0000259" key="2">
    <source>
        <dbReference type="PROSITE" id="PS50043"/>
    </source>
</evidence>
<feature type="domain" description="HTH luxR-type" evidence="2">
    <location>
        <begin position="476"/>
        <end position="541"/>
    </location>
</feature>
<evidence type="ECO:0000256" key="1">
    <source>
        <dbReference type="ARBA" id="ARBA00023125"/>
    </source>
</evidence>
<dbReference type="GO" id="GO:0006355">
    <property type="term" value="P:regulation of DNA-templated transcription"/>
    <property type="evidence" value="ECO:0007669"/>
    <property type="project" value="InterPro"/>
</dbReference>
<dbReference type="InterPro" id="IPR011990">
    <property type="entry name" value="TPR-like_helical_dom_sf"/>
</dbReference>
<dbReference type="Gene3D" id="1.10.10.10">
    <property type="entry name" value="Winged helix-like DNA-binding domain superfamily/Winged helix DNA-binding domain"/>
    <property type="match status" value="1"/>
</dbReference>
<dbReference type="GO" id="GO:0003677">
    <property type="term" value="F:DNA binding"/>
    <property type="evidence" value="ECO:0007669"/>
    <property type="project" value="UniProtKB-KW"/>
</dbReference>
<dbReference type="SUPFAM" id="SSF48452">
    <property type="entry name" value="TPR-like"/>
    <property type="match status" value="1"/>
</dbReference>
<dbReference type="InterPro" id="IPR016032">
    <property type="entry name" value="Sig_transdc_resp-reg_C-effctor"/>
</dbReference>
<organism evidence="3 4">
    <name type="scientific">Georgenia yuyongxinii</name>
    <dbReference type="NCBI Taxonomy" id="2589797"/>
    <lineage>
        <taxon>Bacteria</taxon>
        <taxon>Bacillati</taxon>
        <taxon>Actinomycetota</taxon>
        <taxon>Actinomycetes</taxon>
        <taxon>Micrococcales</taxon>
        <taxon>Bogoriellaceae</taxon>
        <taxon>Georgenia</taxon>
    </lineage>
</organism>
<dbReference type="InterPro" id="IPR039420">
    <property type="entry name" value="WalR-like"/>
</dbReference>
<gene>
    <name evidence="3" type="ORF">FJ693_19715</name>
</gene>
<dbReference type="SMART" id="SM00421">
    <property type="entry name" value="HTH_LUXR"/>
    <property type="match status" value="1"/>
</dbReference>
<sequence length="543" mass="58302">MADAEVVDRGRVAFSRARWAEAYDQLAAADRDGHIAAADLARLATATVLLGEEAKGCDTLGRAYHAYLDAGDAEGAASCAFWAGMLLLSHGHPEQGAGWIAKARRAADEGPADGVVHGYLSLPSAIQALRARDFPRALEGYSAALEVGERWHDLDLVALARLGLGSTRVGLGEVTAGTALLDEVMAGVTAGEISQIPAGIVYCTVIHVCRECYDFRRAREWTAALTRWCEQQPDLVPFRGECLANRAYVMMTQGDWADALAEADRAVERLSDPPGQPELGWAIYHRAEILRVLGEDVDAEEAYRRANQLGWDPQPGLALLRARQGRTEEAVTAVRRALDAAGQGPVRGAVLPAVVEVTLAAGDVTAARQAVDELAEIAGRVDSTWLSAVAAQAVGAVQLAEGAADDARGTLRRAWTTWRELAVPYEAARTRVLMGQAYRALGDEEAAQLELDGARWTFSQLGARSDLTAVEALARRTAGTGRLTAREVEVVRLVATGRTNRAIATELFLSEKTVARHLSNIFTKLDLPSRAAATAYAYEHHLL</sequence>
<dbReference type="Pfam" id="PF00196">
    <property type="entry name" value="GerE"/>
    <property type="match status" value="1"/>
</dbReference>
<name>A0A552WJJ1_9MICO</name>
<dbReference type="SUPFAM" id="SSF46894">
    <property type="entry name" value="C-terminal effector domain of the bipartite response regulators"/>
    <property type="match status" value="1"/>
</dbReference>
<dbReference type="PANTHER" id="PTHR43214:SF43">
    <property type="entry name" value="TWO-COMPONENT RESPONSE REGULATOR"/>
    <property type="match status" value="1"/>
</dbReference>
<dbReference type="RefSeq" id="WP_143420132.1">
    <property type="nucleotide sequence ID" value="NZ_VJXR01000121.1"/>
</dbReference>
<dbReference type="Proteomes" id="UP000318693">
    <property type="component" value="Unassembled WGS sequence"/>
</dbReference>
<dbReference type="PROSITE" id="PS00622">
    <property type="entry name" value="HTH_LUXR_1"/>
    <property type="match status" value="1"/>
</dbReference>
<dbReference type="PRINTS" id="PR00038">
    <property type="entry name" value="HTHLUXR"/>
</dbReference>
<dbReference type="CDD" id="cd06170">
    <property type="entry name" value="LuxR_C_like"/>
    <property type="match status" value="1"/>
</dbReference>
<dbReference type="Gene3D" id="1.25.40.10">
    <property type="entry name" value="Tetratricopeptide repeat domain"/>
    <property type="match status" value="1"/>
</dbReference>
<evidence type="ECO:0000313" key="4">
    <source>
        <dbReference type="Proteomes" id="UP000318693"/>
    </source>
</evidence>
<proteinExistence type="predicted"/>
<keyword evidence="4" id="KW-1185">Reference proteome</keyword>